<proteinExistence type="predicted"/>
<reference evidence="1" key="1">
    <citation type="submission" date="2016-10" db="EMBL/GenBank/DDBJ databases">
        <title>Sequence of Gallionella enrichment culture.</title>
        <authorList>
            <person name="Poehlein A."/>
            <person name="Muehling M."/>
            <person name="Daniel R."/>
        </authorList>
    </citation>
    <scope>NUCLEOTIDE SEQUENCE</scope>
</reference>
<dbReference type="AlphaFoldDB" id="A0A1J5QTW3"/>
<name>A0A1J5QTW3_9ZZZZ</name>
<evidence type="ECO:0000313" key="1">
    <source>
        <dbReference type="EMBL" id="OIQ87094.1"/>
    </source>
</evidence>
<sequence length="85" mass="9623">MFQHFRAKNGIERSVRLWYGGNVTDQINMLGIPRSGLQTFPVAIPFVLAEILRNIVKMTAKRLESKFAGTCVQNAKARRNLTKFG</sequence>
<accession>A0A1J5QTW3</accession>
<organism evidence="1">
    <name type="scientific">mine drainage metagenome</name>
    <dbReference type="NCBI Taxonomy" id="410659"/>
    <lineage>
        <taxon>unclassified sequences</taxon>
        <taxon>metagenomes</taxon>
        <taxon>ecological metagenomes</taxon>
    </lineage>
</organism>
<dbReference type="EMBL" id="MLJW01000441">
    <property type="protein sequence ID" value="OIQ87094.1"/>
    <property type="molecule type" value="Genomic_DNA"/>
</dbReference>
<protein>
    <submittedName>
        <fullName evidence="1">Uncharacterized protein</fullName>
    </submittedName>
</protein>
<gene>
    <name evidence="1" type="ORF">GALL_310500</name>
</gene>
<comment type="caution">
    <text evidence="1">The sequence shown here is derived from an EMBL/GenBank/DDBJ whole genome shotgun (WGS) entry which is preliminary data.</text>
</comment>